<feature type="non-terminal residue" evidence="2">
    <location>
        <position position="76"/>
    </location>
</feature>
<protein>
    <submittedName>
        <fullName evidence="2">Wunen</fullName>
    </submittedName>
</protein>
<organism evidence="2 3">
    <name type="scientific">Operophtera brumata</name>
    <name type="common">Winter moth</name>
    <name type="synonym">Phalaena brumata</name>
    <dbReference type="NCBI Taxonomy" id="104452"/>
    <lineage>
        <taxon>Eukaryota</taxon>
        <taxon>Metazoa</taxon>
        <taxon>Ecdysozoa</taxon>
        <taxon>Arthropoda</taxon>
        <taxon>Hexapoda</taxon>
        <taxon>Insecta</taxon>
        <taxon>Pterygota</taxon>
        <taxon>Neoptera</taxon>
        <taxon>Endopterygota</taxon>
        <taxon>Lepidoptera</taxon>
        <taxon>Glossata</taxon>
        <taxon>Ditrysia</taxon>
        <taxon>Geometroidea</taxon>
        <taxon>Geometridae</taxon>
        <taxon>Larentiinae</taxon>
        <taxon>Operophtera</taxon>
    </lineage>
</organism>
<dbReference type="EMBL" id="JTDY01000781">
    <property type="protein sequence ID" value="KOB75902.1"/>
    <property type="molecule type" value="Genomic_DNA"/>
</dbReference>
<dbReference type="SUPFAM" id="SSF48317">
    <property type="entry name" value="Acid phosphatase/Vanadium-dependent haloperoxidase"/>
    <property type="match status" value="1"/>
</dbReference>
<keyword evidence="3" id="KW-1185">Reference proteome</keyword>
<evidence type="ECO:0000313" key="3">
    <source>
        <dbReference type="Proteomes" id="UP000037510"/>
    </source>
</evidence>
<evidence type="ECO:0000256" key="1">
    <source>
        <dbReference type="SAM" id="Phobius"/>
    </source>
</evidence>
<keyword evidence="1" id="KW-0472">Membrane</keyword>
<feature type="transmembrane region" description="Helical" evidence="1">
    <location>
        <begin position="37"/>
        <end position="59"/>
    </location>
</feature>
<name>A0A0L7LKD0_OPEBR</name>
<accession>A0A0L7LKD0</accession>
<gene>
    <name evidence="2" type="ORF">OBRU01_06031</name>
</gene>
<dbReference type="InterPro" id="IPR036938">
    <property type="entry name" value="PAP2/HPO_sf"/>
</dbReference>
<comment type="caution">
    <text evidence="2">The sequence shown here is derived from an EMBL/GenBank/DDBJ whole genome shotgun (WGS) entry which is preliminary data.</text>
</comment>
<keyword evidence="1" id="KW-1133">Transmembrane helix</keyword>
<reference evidence="2 3" key="1">
    <citation type="journal article" date="2015" name="Genome Biol. Evol.">
        <title>The genome of winter moth (Operophtera brumata) provides a genomic perspective on sexual dimorphism and phenology.</title>
        <authorList>
            <person name="Derks M.F."/>
            <person name="Smit S."/>
            <person name="Salis L."/>
            <person name="Schijlen E."/>
            <person name="Bossers A."/>
            <person name="Mateman C."/>
            <person name="Pijl A.S."/>
            <person name="de Ridder D."/>
            <person name="Groenen M.A."/>
            <person name="Visser M.E."/>
            <person name="Megens H.J."/>
        </authorList>
    </citation>
    <scope>NUCLEOTIDE SEQUENCE [LARGE SCALE GENOMIC DNA]</scope>
    <source>
        <strain evidence="2">WM2013NL</strain>
        <tissue evidence="2">Head and thorax</tissue>
    </source>
</reference>
<dbReference type="Proteomes" id="UP000037510">
    <property type="component" value="Unassembled WGS sequence"/>
</dbReference>
<evidence type="ECO:0000313" key="2">
    <source>
        <dbReference type="EMBL" id="KOB75902.1"/>
    </source>
</evidence>
<keyword evidence="1" id="KW-0812">Transmembrane</keyword>
<proteinExistence type="predicted"/>
<sequence length="76" mass="8550">MGGPDGPTCFPIFLVCEWALLRKEKNDQRVFGVRIPAWMRGVYCVAIAFAIGVCFCELASEIAKNTIGRPRPHFYD</sequence>
<dbReference type="AlphaFoldDB" id="A0A0L7LKD0"/>